<dbReference type="RefSeq" id="WP_010888078.1">
    <property type="nucleotide sequence ID" value="NC_001263.1"/>
</dbReference>
<dbReference type="GeneID" id="69517680"/>
<dbReference type="AlphaFoldDB" id="Q9RUE7"/>
<dbReference type="eggNOG" id="COG2010">
    <property type="taxonomic scope" value="Bacteria"/>
</dbReference>
<dbReference type="InterPro" id="IPR036909">
    <property type="entry name" value="Cyt_c-like_dom_sf"/>
</dbReference>
<dbReference type="InterPro" id="IPR025992">
    <property type="entry name" value="Haem-bd"/>
</dbReference>
<proteinExistence type="predicted"/>
<dbReference type="EMBL" id="AE000513">
    <property type="protein sequence ID" value="AAF11012.1"/>
    <property type="molecule type" value="Genomic_DNA"/>
</dbReference>
<dbReference type="STRING" id="243230.DR_1439"/>
<dbReference type="GO" id="GO:0020037">
    <property type="term" value="F:heme binding"/>
    <property type="evidence" value="ECO:0007669"/>
    <property type="project" value="InterPro"/>
</dbReference>
<reference evidence="4 5" key="1">
    <citation type="journal article" date="1999" name="Science">
        <title>Genome sequence of the radioresistant bacterium Deinococcus radiodurans R1.</title>
        <authorList>
            <person name="White O."/>
            <person name="Eisen J.A."/>
            <person name="Heidelberg J.F."/>
            <person name="Hickey E.K."/>
            <person name="Peterson J.D."/>
            <person name="Dodson R.J."/>
            <person name="Haft D.H."/>
            <person name="Gwinn M.L."/>
            <person name="Nelson W.C."/>
            <person name="Richardson D.L."/>
            <person name="Moffat K.S."/>
            <person name="Qin H."/>
            <person name="Jiang L."/>
            <person name="Pamphile W."/>
            <person name="Crosby M."/>
            <person name="Shen M."/>
            <person name="Vamathevan J.J."/>
            <person name="Lam P."/>
            <person name="McDonald L."/>
            <person name="Utterback T."/>
            <person name="Zalewski C."/>
            <person name="Makarova K.S."/>
            <person name="Aravind L."/>
            <person name="Daly M.J."/>
            <person name="Minton K.W."/>
            <person name="Fleischmann R.D."/>
            <person name="Ketchum K.A."/>
            <person name="Nelson K.E."/>
            <person name="Salzberg S."/>
            <person name="Smith H.O."/>
            <person name="Venter J.C."/>
            <person name="Fraser C.M."/>
        </authorList>
    </citation>
    <scope>NUCLEOTIDE SEQUENCE [LARGE SCALE GENOMIC DNA]</scope>
    <source>
        <strain evidence="5">ATCC 13939 / DSM 20539 / JCM 16871 / LMG 4051 / NBRC 15346 / NCIMB 9279 / R1 / VKM B-1422</strain>
    </source>
</reference>
<dbReference type="SMART" id="SM01235">
    <property type="entry name" value="Haem_bd"/>
    <property type="match status" value="1"/>
</dbReference>
<dbReference type="Proteomes" id="UP000002524">
    <property type="component" value="Chromosome 1"/>
</dbReference>
<evidence type="ECO:0000256" key="1">
    <source>
        <dbReference type="SAM" id="MobiDB-lite"/>
    </source>
</evidence>
<keyword evidence="2" id="KW-0472">Membrane</keyword>
<dbReference type="OrthoDB" id="196738at2"/>
<feature type="compositionally biased region" description="Basic and acidic residues" evidence="1">
    <location>
        <begin position="160"/>
        <end position="175"/>
    </location>
</feature>
<keyword evidence="2" id="KW-0812">Transmembrane</keyword>
<keyword evidence="5" id="KW-1185">Reference proteome</keyword>
<organism evidence="4 5">
    <name type="scientific">Deinococcus radiodurans (strain ATCC 13939 / DSM 20539 / JCM 16871 / CCUG 27074 / LMG 4051 / NBRC 15346 / NCIMB 9279 / VKM B-1422 / R1)</name>
    <dbReference type="NCBI Taxonomy" id="243230"/>
    <lineage>
        <taxon>Bacteria</taxon>
        <taxon>Thermotogati</taxon>
        <taxon>Deinococcota</taxon>
        <taxon>Deinococci</taxon>
        <taxon>Deinococcales</taxon>
        <taxon>Deinococcaceae</taxon>
        <taxon>Deinococcus</taxon>
    </lineage>
</organism>
<dbReference type="EnsemblBacteria" id="AAF11012">
    <property type="protein sequence ID" value="AAF11012"/>
    <property type="gene ID" value="DR_1439"/>
</dbReference>
<dbReference type="InParanoid" id="Q9RUE7"/>
<dbReference type="SUPFAM" id="SSF46626">
    <property type="entry name" value="Cytochrome c"/>
    <property type="match status" value="1"/>
</dbReference>
<gene>
    <name evidence="4" type="ordered locus">DR_1439</name>
</gene>
<protein>
    <recommendedName>
        <fullName evidence="3">Haem-binding domain-containing protein</fullName>
    </recommendedName>
</protein>
<evidence type="ECO:0000259" key="3">
    <source>
        <dbReference type="SMART" id="SM01235"/>
    </source>
</evidence>
<feature type="region of interest" description="Disordered" evidence="1">
    <location>
        <begin position="149"/>
        <end position="175"/>
    </location>
</feature>
<dbReference type="PaxDb" id="243230-DR_1439"/>
<feature type="transmembrane region" description="Helical" evidence="2">
    <location>
        <begin position="20"/>
        <end position="38"/>
    </location>
</feature>
<evidence type="ECO:0000256" key="2">
    <source>
        <dbReference type="SAM" id="Phobius"/>
    </source>
</evidence>
<dbReference type="Pfam" id="PF14376">
    <property type="entry name" value="Haem_bd"/>
    <property type="match status" value="1"/>
</dbReference>
<sequence length="175" mass="19201">MTRQTTETTTVTRRPAPRHLFVRLLTGLIGLFVLAQLVPYGRAHANPPVQAEPQWDSPQTKALFDRACADCHSNRTTWPWYSNVAPVSWLVQNHVDEGRSKFNVNVPGFGREADEAADQVRKGKMPEKTYLPMHPEARLTAAERDQLVRGLAATFGGEGGGEKGGEQGGGDGDHD</sequence>
<feature type="domain" description="Haem-binding" evidence="3">
    <location>
        <begin position="29"/>
        <end position="155"/>
    </location>
</feature>
<dbReference type="PATRIC" id="fig|243230.17.peg.1635"/>
<dbReference type="PIR" id="A75396">
    <property type="entry name" value="A75396"/>
</dbReference>
<evidence type="ECO:0000313" key="4">
    <source>
        <dbReference type="EMBL" id="AAF11012.1"/>
    </source>
</evidence>
<name>Q9RUE7_DEIRA</name>
<dbReference type="KEGG" id="dra:DR_1439"/>
<dbReference type="GO" id="GO:0009055">
    <property type="term" value="F:electron transfer activity"/>
    <property type="evidence" value="ECO:0007669"/>
    <property type="project" value="InterPro"/>
</dbReference>
<keyword evidence="2" id="KW-1133">Transmembrane helix</keyword>
<dbReference type="HOGENOM" id="CLU_120447_0_0_0"/>
<accession>Q9RUE7</accession>
<evidence type="ECO:0000313" key="5">
    <source>
        <dbReference type="Proteomes" id="UP000002524"/>
    </source>
</evidence>